<keyword evidence="1" id="KW-0436">Ligase</keyword>
<name>A0A2H0YVR4_9BACT</name>
<accession>A0A2H0YVR4</accession>
<dbReference type="Pfam" id="PF08245">
    <property type="entry name" value="Mur_ligase_M"/>
    <property type="match status" value="2"/>
</dbReference>
<dbReference type="SUPFAM" id="SSF53244">
    <property type="entry name" value="MurD-like peptide ligases, peptide-binding domain"/>
    <property type="match status" value="1"/>
</dbReference>
<evidence type="ECO:0000313" key="7">
    <source>
        <dbReference type="Proteomes" id="UP000231542"/>
    </source>
</evidence>
<dbReference type="EMBL" id="PEXU01000033">
    <property type="protein sequence ID" value="PIS42588.1"/>
    <property type="molecule type" value="Genomic_DNA"/>
</dbReference>
<dbReference type="AlphaFoldDB" id="A0A2H0YVR4"/>
<dbReference type="Gene3D" id="3.90.190.20">
    <property type="entry name" value="Mur ligase, C-terminal domain"/>
    <property type="match status" value="1"/>
</dbReference>
<keyword evidence="2" id="KW-0547">Nucleotide-binding</keyword>
<dbReference type="GO" id="GO:0005524">
    <property type="term" value="F:ATP binding"/>
    <property type="evidence" value="ECO:0007669"/>
    <property type="project" value="UniProtKB-KW"/>
</dbReference>
<dbReference type="InterPro" id="IPR036615">
    <property type="entry name" value="Mur_ligase_C_dom_sf"/>
</dbReference>
<dbReference type="InterPro" id="IPR004101">
    <property type="entry name" value="Mur_ligase_C"/>
</dbReference>
<keyword evidence="3" id="KW-0067">ATP-binding</keyword>
<evidence type="ECO:0000259" key="5">
    <source>
        <dbReference type="Pfam" id="PF08245"/>
    </source>
</evidence>
<sequence>MKKLLEKILKLLARGILRKYRPDIIGITGSVGKTSTEEAIYTVLKSRFAVRKNIKNYNNEIGVPLTIIGSESGNKNIFSWMLIFLKAMGLILFKNRQYPKILVIEMGADRPGDISYLIKMSPCQIGVITAIGSAGPVHLEFFGKVENLVKEKGEIIKHLAPEGFAILNRDDHYVYPLAAKTKAKVISFGFAKEADIWASELVVSDRLKIENNQPISGISFKINYGGNMVPVFLPGVLGRHQVYAALAAAAVGTIYNLNLVKVAESLKEFKSPPGRMNLIPGIKNTMIIDDSYNSSPVAALAALQVLASINLAGDYHKYAVLGDMSELGSYTEKGHAEVGQYVARVADILVTVGEKGKMIAEAARQHNMLSDRVFEFADAQKAGLFLQERIKEGDLLLIKGSQSVRMEKIVKELMAEPLKAKQLLVRQDEAWQNKSR</sequence>
<dbReference type="GO" id="GO:0016881">
    <property type="term" value="F:acid-amino acid ligase activity"/>
    <property type="evidence" value="ECO:0007669"/>
    <property type="project" value="InterPro"/>
</dbReference>
<dbReference type="InterPro" id="IPR036565">
    <property type="entry name" value="Mur-like_cat_sf"/>
</dbReference>
<feature type="domain" description="Mur ligase central" evidence="5">
    <location>
        <begin position="97"/>
        <end position="251"/>
    </location>
</feature>
<evidence type="ECO:0000259" key="4">
    <source>
        <dbReference type="Pfam" id="PF02875"/>
    </source>
</evidence>
<evidence type="ECO:0000313" key="6">
    <source>
        <dbReference type="EMBL" id="PIS42588.1"/>
    </source>
</evidence>
<protein>
    <recommendedName>
        <fullName evidence="8">UDP-N-acetylmuramoyl-tripeptide--D-alanyl-D-alanine ligase</fullName>
    </recommendedName>
</protein>
<evidence type="ECO:0000256" key="1">
    <source>
        <dbReference type="ARBA" id="ARBA00022598"/>
    </source>
</evidence>
<reference evidence="6 7" key="1">
    <citation type="submission" date="2017-09" db="EMBL/GenBank/DDBJ databases">
        <title>Depth-based differentiation of microbial function through sediment-hosted aquifers and enrichment of novel symbionts in the deep terrestrial subsurface.</title>
        <authorList>
            <person name="Probst A.J."/>
            <person name="Ladd B."/>
            <person name="Jarett J.K."/>
            <person name="Geller-Mcgrath D.E."/>
            <person name="Sieber C.M."/>
            <person name="Emerson J.B."/>
            <person name="Anantharaman K."/>
            <person name="Thomas B.C."/>
            <person name="Malmstrom R."/>
            <person name="Stieglmeier M."/>
            <person name="Klingl A."/>
            <person name="Woyke T."/>
            <person name="Ryan C.M."/>
            <person name="Banfield J.F."/>
        </authorList>
    </citation>
    <scope>NUCLEOTIDE SEQUENCE [LARGE SCALE GENOMIC DNA]</scope>
    <source>
        <strain evidence="6">CG08_land_8_20_14_0_20_40_16</strain>
    </source>
</reference>
<dbReference type="PANTHER" id="PTHR43024">
    <property type="entry name" value="UDP-N-ACETYLMURAMOYL-TRIPEPTIDE--D-ALANYL-D-ALANINE LIGASE"/>
    <property type="match status" value="1"/>
</dbReference>
<dbReference type="InterPro" id="IPR013221">
    <property type="entry name" value="Mur_ligase_cen"/>
</dbReference>
<dbReference type="Gene3D" id="3.40.1190.10">
    <property type="entry name" value="Mur-like, catalytic domain"/>
    <property type="match status" value="1"/>
</dbReference>
<evidence type="ECO:0000256" key="3">
    <source>
        <dbReference type="ARBA" id="ARBA00022840"/>
    </source>
</evidence>
<dbReference type="Proteomes" id="UP000231542">
    <property type="component" value="Unassembled WGS sequence"/>
</dbReference>
<gene>
    <name evidence="6" type="ORF">COT24_02735</name>
</gene>
<dbReference type="Pfam" id="PF02875">
    <property type="entry name" value="Mur_ligase_C"/>
    <property type="match status" value="1"/>
</dbReference>
<dbReference type="PANTHER" id="PTHR43024:SF1">
    <property type="entry name" value="UDP-N-ACETYLMURAMOYL-TRIPEPTIDE--D-ALANYL-D-ALANINE LIGASE"/>
    <property type="match status" value="1"/>
</dbReference>
<dbReference type="InterPro" id="IPR051046">
    <property type="entry name" value="MurCDEF_CellWall_CoF430Synth"/>
</dbReference>
<dbReference type="SUPFAM" id="SSF53623">
    <property type="entry name" value="MurD-like peptide ligases, catalytic domain"/>
    <property type="match status" value="1"/>
</dbReference>
<feature type="domain" description="Mur ligase C-terminal" evidence="4">
    <location>
        <begin position="274"/>
        <end position="401"/>
    </location>
</feature>
<feature type="domain" description="Mur ligase central" evidence="5">
    <location>
        <begin position="27"/>
        <end position="67"/>
    </location>
</feature>
<organism evidence="6 7">
    <name type="scientific">Candidatus Kerfeldbacteria bacterium CG08_land_8_20_14_0_20_40_16</name>
    <dbReference type="NCBI Taxonomy" id="2014244"/>
    <lineage>
        <taxon>Bacteria</taxon>
        <taxon>Candidatus Kerfeldiibacteriota</taxon>
    </lineage>
</organism>
<evidence type="ECO:0008006" key="8">
    <source>
        <dbReference type="Google" id="ProtNLM"/>
    </source>
</evidence>
<evidence type="ECO:0000256" key="2">
    <source>
        <dbReference type="ARBA" id="ARBA00022741"/>
    </source>
</evidence>
<comment type="caution">
    <text evidence="6">The sequence shown here is derived from an EMBL/GenBank/DDBJ whole genome shotgun (WGS) entry which is preliminary data.</text>
</comment>
<proteinExistence type="predicted"/>